<feature type="compositionally biased region" description="Polar residues" evidence="2">
    <location>
        <begin position="716"/>
        <end position="725"/>
    </location>
</feature>
<name>A0AAN8R993_9PEZI</name>
<sequence length="817" mass="90422">MKRTTSIRLQSNLTRANSGKDGRQLLDAIADVHYFISVPEERPSHSTFERGTKVGLFLKEDTGRIRIRFHDATNPKNCALSGDISVLRLEFGNSQECFVRAEIDYGEDQGVNLGSDWMVAAPDEHNDGMHNWRPFCVDLYFWKHSMADYFVRIVEEYQKRLQAQKAQIQQVQLQQAQAAEAMLKAASPIREQPPSRTPSNRSSQLARTPEPEMQLKTRTSNIEDEDDEEMFKKNITSVDCLDLHNGEIFPVSGGIMECRVIKNQVKKTTKIRVSAPIEGGYLKLCYTLTDRSFPYQLPESTVQVRFMLVEKNITPNPGANIDDIVSATPLDSPIFQFEQDDHAQIFLECLRGEQLLLNSIVDWVRCTRELKEGETSTAGPHPANFTCADDRRVQLWENELGFINIVFHRQFHLVSAFVAPSTQVESEAEASTLKVSGIKIRKLEQSPTLDAKEPWRTEGSPAVLKLRFAGPEHVVSFRDAVLRHRDATAMMYPEVAKTLAKSIAHENPGTASVPPPPPPEFRHHRAMSASGGIPPPPTSPPQQYPASPQSPPAHQTSFPAYGLAHSQSVRINRPPPLPMFPGQPAGYVPGSINSPRYNAAQPSPMTGTFSPGNIGTFPISAFPSPPGANTAMPYQSPAAVASATVPQIQTMGNAGYFPATITPMTPGLPSAKFPPPLQTSMIITSSQAQAAQAAQQQPPGTPIREHMRKNSFVTRNETAQESIQNEPVELPASFPEAPPYEAEPRKEREDRDSLMIRRFPKDDDIAEEEEEAEVKSGYNPLGGNVSIPIAPMTARVTGGGEREQSGGKMSRVWKKLK</sequence>
<feature type="compositionally biased region" description="Pro residues" evidence="2">
    <location>
        <begin position="533"/>
        <end position="551"/>
    </location>
</feature>
<organism evidence="3 4">
    <name type="scientific">Orbilia javanica</name>
    <dbReference type="NCBI Taxonomy" id="47235"/>
    <lineage>
        <taxon>Eukaryota</taxon>
        <taxon>Fungi</taxon>
        <taxon>Dikarya</taxon>
        <taxon>Ascomycota</taxon>
        <taxon>Pezizomycotina</taxon>
        <taxon>Orbiliomycetes</taxon>
        <taxon>Orbiliales</taxon>
        <taxon>Orbiliaceae</taxon>
        <taxon>Orbilia</taxon>
    </lineage>
</organism>
<feature type="coiled-coil region" evidence="1">
    <location>
        <begin position="154"/>
        <end position="181"/>
    </location>
</feature>
<feature type="compositionally biased region" description="Polar residues" evidence="2">
    <location>
        <begin position="197"/>
        <end position="206"/>
    </location>
</feature>
<keyword evidence="4" id="KW-1185">Reference proteome</keyword>
<accession>A0AAN8R993</accession>
<dbReference type="Proteomes" id="UP001313282">
    <property type="component" value="Unassembled WGS sequence"/>
</dbReference>
<proteinExistence type="predicted"/>
<evidence type="ECO:0000313" key="4">
    <source>
        <dbReference type="Proteomes" id="UP001313282"/>
    </source>
</evidence>
<keyword evidence="1" id="KW-0175">Coiled coil</keyword>
<comment type="caution">
    <text evidence="3">The sequence shown here is derived from an EMBL/GenBank/DDBJ whole genome shotgun (WGS) entry which is preliminary data.</text>
</comment>
<evidence type="ECO:0000256" key="1">
    <source>
        <dbReference type="SAM" id="Coils"/>
    </source>
</evidence>
<dbReference type="AlphaFoldDB" id="A0AAN8R993"/>
<reference evidence="3 4" key="1">
    <citation type="submission" date="2019-10" db="EMBL/GenBank/DDBJ databases">
        <authorList>
            <person name="Palmer J.M."/>
        </authorList>
    </citation>
    <scope>NUCLEOTIDE SEQUENCE [LARGE SCALE GENOMIC DNA]</scope>
    <source>
        <strain evidence="3 4">TWF718</strain>
    </source>
</reference>
<feature type="region of interest" description="Disordered" evidence="2">
    <location>
        <begin position="716"/>
        <end position="817"/>
    </location>
</feature>
<protein>
    <submittedName>
        <fullName evidence="3">Uncharacterized protein</fullName>
    </submittedName>
</protein>
<dbReference type="EMBL" id="JAVHNR010000009">
    <property type="protein sequence ID" value="KAK6333105.1"/>
    <property type="molecule type" value="Genomic_DNA"/>
</dbReference>
<feature type="region of interest" description="Disordered" evidence="2">
    <location>
        <begin position="184"/>
        <end position="214"/>
    </location>
</feature>
<feature type="region of interest" description="Disordered" evidence="2">
    <location>
        <begin position="506"/>
        <end position="559"/>
    </location>
</feature>
<evidence type="ECO:0000313" key="3">
    <source>
        <dbReference type="EMBL" id="KAK6333105.1"/>
    </source>
</evidence>
<evidence type="ECO:0000256" key="2">
    <source>
        <dbReference type="SAM" id="MobiDB-lite"/>
    </source>
</evidence>
<feature type="compositionally biased region" description="Basic and acidic residues" evidence="2">
    <location>
        <begin position="742"/>
        <end position="763"/>
    </location>
</feature>
<gene>
    <name evidence="3" type="ORF">TWF718_010928</name>
</gene>